<gene>
    <name evidence="1" type="ORF">EG352_07505</name>
</gene>
<accession>A0AAD1DUZ6</accession>
<dbReference type="AlphaFoldDB" id="A0AAD1DUZ6"/>
<evidence type="ECO:0000313" key="1">
    <source>
        <dbReference type="EMBL" id="AZB17624.1"/>
    </source>
</evidence>
<name>A0AAD1DUZ6_CHRID</name>
<dbReference type="Proteomes" id="UP000269015">
    <property type="component" value="Chromosome"/>
</dbReference>
<dbReference type="EMBL" id="CP033930">
    <property type="protein sequence ID" value="AZB17624.1"/>
    <property type="molecule type" value="Genomic_DNA"/>
</dbReference>
<dbReference type="Pfam" id="PF12686">
    <property type="entry name" value="DUF3800"/>
    <property type="match status" value="1"/>
</dbReference>
<organism evidence="1 2">
    <name type="scientific">Chryseobacterium indologenes</name>
    <name type="common">Flavobacterium indologenes</name>
    <dbReference type="NCBI Taxonomy" id="253"/>
    <lineage>
        <taxon>Bacteria</taxon>
        <taxon>Pseudomonadati</taxon>
        <taxon>Bacteroidota</taxon>
        <taxon>Flavobacteriia</taxon>
        <taxon>Flavobacteriales</taxon>
        <taxon>Weeksellaceae</taxon>
        <taxon>Chryseobacterium group</taxon>
        <taxon>Chryseobacterium</taxon>
    </lineage>
</organism>
<evidence type="ECO:0008006" key="3">
    <source>
        <dbReference type="Google" id="ProtNLM"/>
    </source>
</evidence>
<reference evidence="1 2" key="1">
    <citation type="submission" date="2018-11" db="EMBL/GenBank/DDBJ databases">
        <title>Proposal to divide the Flavobacteriaceae and reorganize its genera based on Amino Acid Identity values calculated from whole genome sequences.</title>
        <authorList>
            <person name="Nicholson A.C."/>
            <person name="Gulvik C.A."/>
            <person name="Whitney A.M."/>
            <person name="Humrighouse B.W."/>
            <person name="Bell M."/>
            <person name="Holmes B."/>
            <person name="Steigerwalt A.G."/>
            <person name="Villarma A."/>
            <person name="Sheth M."/>
            <person name="Batra D."/>
            <person name="Pryor J."/>
            <person name="Bernardet J.-F."/>
            <person name="Hugo C."/>
            <person name="Kampfer P."/>
            <person name="Newman J."/>
            <person name="McQuiston J.R."/>
        </authorList>
    </citation>
    <scope>NUCLEOTIDE SEQUENCE [LARGE SCALE GENOMIC DNA]</scope>
    <source>
        <strain evidence="1 2">H5559</strain>
    </source>
</reference>
<dbReference type="RefSeq" id="WP_123861595.1">
    <property type="nucleotide sequence ID" value="NZ_CP033930.1"/>
</dbReference>
<proteinExistence type="predicted"/>
<evidence type="ECO:0000313" key="2">
    <source>
        <dbReference type="Proteomes" id="UP000269015"/>
    </source>
</evidence>
<protein>
    <recommendedName>
        <fullName evidence="3">DUF3800 domain-containing protein</fullName>
    </recommendedName>
</protein>
<dbReference type="InterPro" id="IPR024524">
    <property type="entry name" value="DUF3800"/>
</dbReference>
<sequence>MDEKKTNYFYIDESGNINNNSNIFIHGCIKTDSPQTITDALVKLKTDIQSSIYYDDIKKIILKQGFHATENNMDIRAEVYKILPLLDYRAYFVITNKNTVFFREKMKTMDESDFFAYSLKKLLKDRIEAHKYEKNIFIFETIELKRNSLIRILTDFFSNYDGKIDCEYSIVGKEEENLAIVDYLNFLFYHIFSDDKPIPRMKLNFNLVAPKIALVNYSHKNLFFSRQKKEEFKVSLQNLQKKY</sequence>